<keyword evidence="1" id="KW-0472">Membrane</keyword>
<dbReference type="Proteomes" id="UP000038200">
    <property type="component" value="Unassembled WGS sequence"/>
</dbReference>
<protein>
    <submittedName>
        <fullName evidence="2">Uncharacterized protein</fullName>
    </submittedName>
</protein>
<dbReference type="EMBL" id="CDOL01000235">
    <property type="protein sequence ID" value="CEN53539.1"/>
    <property type="molecule type" value="Genomic_DNA"/>
</dbReference>
<feature type="transmembrane region" description="Helical" evidence="1">
    <location>
        <begin position="35"/>
        <end position="53"/>
    </location>
</feature>
<gene>
    <name evidence="2" type="ORF">CCAND93_460022</name>
</gene>
<dbReference type="AlphaFoldDB" id="A0A0B7ISE3"/>
<accession>A0A0B7ISE3</accession>
<reference evidence="2 3" key="1">
    <citation type="submission" date="2015-01" db="EMBL/GenBank/DDBJ databases">
        <authorList>
            <person name="Xiang T."/>
            <person name="Song Y."/>
            <person name="Huang L."/>
            <person name="Wang B."/>
            <person name="Wu P."/>
        </authorList>
    </citation>
    <scope>NUCLEOTIDE SEQUENCE [LARGE SCALE GENOMIC DNA]</scope>
    <source>
        <strain evidence="2 3">CcD93</strain>
    </source>
</reference>
<name>A0A0B7ISE3_9FLAO</name>
<feature type="transmembrane region" description="Helical" evidence="1">
    <location>
        <begin position="59"/>
        <end position="80"/>
    </location>
</feature>
<evidence type="ECO:0000313" key="2">
    <source>
        <dbReference type="EMBL" id="CEN53539.1"/>
    </source>
</evidence>
<keyword evidence="1" id="KW-0812">Transmembrane</keyword>
<organism evidence="2 3">
    <name type="scientific">Capnocytophaga canis</name>
    <dbReference type="NCBI Taxonomy" id="1848903"/>
    <lineage>
        <taxon>Bacteria</taxon>
        <taxon>Pseudomonadati</taxon>
        <taxon>Bacteroidota</taxon>
        <taxon>Flavobacteriia</taxon>
        <taxon>Flavobacteriales</taxon>
        <taxon>Flavobacteriaceae</taxon>
        <taxon>Capnocytophaga</taxon>
    </lineage>
</organism>
<evidence type="ECO:0000313" key="3">
    <source>
        <dbReference type="Proteomes" id="UP000038200"/>
    </source>
</evidence>
<sequence>MDSLFLRFFLQQWQLLQEQLIRGVLINKNIQNKTIIILTAFFLIILLVNILTNNGLGKGLNFIVVLGLIPLLCTIFINMYKKTRNKAIRLK</sequence>
<proteinExistence type="predicted"/>
<keyword evidence="1" id="KW-1133">Transmembrane helix</keyword>
<evidence type="ECO:0000256" key="1">
    <source>
        <dbReference type="SAM" id="Phobius"/>
    </source>
</evidence>